<dbReference type="RefSeq" id="WP_124329155.1">
    <property type="nucleotide sequence ID" value="NZ_BEXT01000001.1"/>
</dbReference>
<gene>
    <name evidence="3" type="ORF">DENIS_2891</name>
</gene>
<evidence type="ECO:0000313" key="4">
    <source>
        <dbReference type="Proteomes" id="UP000288096"/>
    </source>
</evidence>
<proteinExistence type="predicted"/>
<dbReference type="EMBL" id="BEXT01000001">
    <property type="protein sequence ID" value="GBC61929.1"/>
    <property type="molecule type" value="Genomic_DNA"/>
</dbReference>
<evidence type="ECO:0000313" key="3">
    <source>
        <dbReference type="EMBL" id="GBC61929.1"/>
    </source>
</evidence>
<sequence>MRQISILAFAILAAGMFLFPQSGTGQTDAPVPQSGETARSDSDTRHRVKLSRPQPETESTLEILNGISCRLNDTGVFFSAPMSGNSALSLDLWQIKDEWNELEAQNPDPDMENFAIGVGLRFRF</sequence>
<reference evidence="4" key="2">
    <citation type="submission" date="2019-01" db="EMBL/GenBank/DDBJ databases">
        <title>Genome sequence of Desulfonema ishimotonii strain Tokyo 01.</title>
        <authorList>
            <person name="Fukui M."/>
        </authorList>
    </citation>
    <scope>NUCLEOTIDE SEQUENCE [LARGE SCALE GENOMIC DNA]</scope>
    <source>
        <strain evidence="4">Tokyo 01</strain>
    </source>
</reference>
<evidence type="ECO:0000256" key="2">
    <source>
        <dbReference type="SAM" id="SignalP"/>
    </source>
</evidence>
<evidence type="ECO:0000256" key="1">
    <source>
        <dbReference type="SAM" id="MobiDB-lite"/>
    </source>
</evidence>
<feature type="region of interest" description="Disordered" evidence="1">
    <location>
        <begin position="22"/>
        <end position="58"/>
    </location>
</feature>
<name>A0A401FY87_9BACT</name>
<feature type="chain" id="PRO_5019497046" description="DUF481 domain-containing protein" evidence="2">
    <location>
        <begin position="26"/>
        <end position="124"/>
    </location>
</feature>
<keyword evidence="4" id="KW-1185">Reference proteome</keyword>
<reference evidence="4" key="1">
    <citation type="submission" date="2017-11" db="EMBL/GenBank/DDBJ databases">
        <authorList>
            <person name="Watanabe M."/>
            <person name="Kojima H."/>
        </authorList>
    </citation>
    <scope>NUCLEOTIDE SEQUENCE [LARGE SCALE GENOMIC DNA]</scope>
    <source>
        <strain evidence="4">Tokyo 01</strain>
    </source>
</reference>
<comment type="caution">
    <text evidence="3">The sequence shown here is derived from an EMBL/GenBank/DDBJ whole genome shotgun (WGS) entry which is preliminary data.</text>
</comment>
<organism evidence="3 4">
    <name type="scientific">Desulfonema ishimotonii</name>
    <dbReference type="NCBI Taxonomy" id="45657"/>
    <lineage>
        <taxon>Bacteria</taxon>
        <taxon>Pseudomonadati</taxon>
        <taxon>Thermodesulfobacteriota</taxon>
        <taxon>Desulfobacteria</taxon>
        <taxon>Desulfobacterales</taxon>
        <taxon>Desulfococcaceae</taxon>
        <taxon>Desulfonema</taxon>
    </lineage>
</organism>
<protein>
    <recommendedName>
        <fullName evidence="5">DUF481 domain-containing protein</fullName>
    </recommendedName>
</protein>
<dbReference type="AlphaFoldDB" id="A0A401FY87"/>
<evidence type="ECO:0008006" key="5">
    <source>
        <dbReference type="Google" id="ProtNLM"/>
    </source>
</evidence>
<feature type="signal peptide" evidence="2">
    <location>
        <begin position="1"/>
        <end position="25"/>
    </location>
</feature>
<keyword evidence="2" id="KW-0732">Signal</keyword>
<accession>A0A401FY87</accession>
<dbReference type="Proteomes" id="UP000288096">
    <property type="component" value="Unassembled WGS sequence"/>
</dbReference>